<keyword evidence="9" id="KW-1185">Reference proteome</keyword>
<dbReference type="PANTHER" id="PTHR10994:SF154">
    <property type="entry name" value="RETICULON-LIKE PROTEIN B11"/>
    <property type="match status" value="1"/>
</dbReference>
<accession>A0A9Q0J7B6</accession>
<dbReference type="EMBL" id="JAKUCV010005549">
    <property type="protein sequence ID" value="KAJ4830732.1"/>
    <property type="molecule type" value="Genomic_DNA"/>
</dbReference>
<organism evidence="8 9">
    <name type="scientific">Turnera subulata</name>
    <dbReference type="NCBI Taxonomy" id="218843"/>
    <lineage>
        <taxon>Eukaryota</taxon>
        <taxon>Viridiplantae</taxon>
        <taxon>Streptophyta</taxon>
        <taxon>Embryophyta</taxon>
        <taxon>Tracheophyta</taxon>
        <taxon>Spermatophyta</taxon>
        <taxon>Magnoliopsida</taxon>
        <taxon>eudicotyledons</taxon>
        <taxon>Gunneridae</taxon>
        <taxon>Pentapetalae</taxon>
        <taxon>rosids</taxon>
        <taxon>fabids</taxon>
        <taxon>Malpighiales</taxon>
        <taxon>Passifloraceae</taxon>
        <taxon>Turnera</taxon>
    </lineage>
</organism>
<dbReference type="OrthoDB" id="567788at2759"/>
<keyword evidence="3 6" id="KW-0256">Endoplasmic reticulum</keyword>
<evidence type="ECO:0000259" key="7">
    <source>
        <dbReference type="PROSITE" id="PS50845"/>
    </source>
</evidence>
<keyword evidence="2 6" id="KW-0812">Transmembrane</keyword>
<dbReference type="Pfam" id="PF02453">
    <property type="entry name" value="Reticulon"/>
    <property type="match status" value="1"/>
</dbReference>
<proteinExistence type="predicted"/>
<evidence type="ECO:0000256" key="1">
    <source>
        <dbReference type="ARBA" id="ARBA00004477"/>
    </source>
</evidence>
<dbReference type="GO" id="GO:0009617">
    <property type="term" value="P:response to bacterium"/>
    <property type="evidence" value="ECO:0007669"/>
    <property type="project" value="InterPro"/>
</dbReference>
<evidence type="ECO:0000313" key="9">
    <source>
        <dbReference type="Proteomes" id="UP001141552"/>
    </source>
</evidence>
<evidence type="ECO:0000256" key="2">
    <source>
        <dbReference type="ARBA" id="ARBA00022692"/>
    </source>
</evidence>
<reference evidence="8" key="1">
    <citation type="submission" date="2022-02" db="EMBL/GenBank/DDBJ databases">
        <authorList>
            <person name="Henning P.M."/>
            <person name="McCubbin A.G."/>
            <person name="Shore J.S."/>
        </authorList>
    </citation>
    <scope>NUCLEOTIDE SEQUENCE</scope>
    <source>
        <strain evidence="8">F60SS</strain>
        <tissue evidence="8">Leaves</tissue>
    </source>
</reference>
<evidence type="ECO:0000256" key="5">
    <source>
        <dbReference type="ARBA" id="ARBA00023136"/>
    </source>
</evidence>
<dbReference type="InterPro" id="IPR003388">
    <property type="entry name" value="Reticulon"/>
</dbReference>
<dbReference type="AlphaFoldDB" id="A0A9Q0J7B6"/>
<keyword evidence="4 6" id="KW-1133">Transmembrane helix</keyword>
<reference evidence="8" key="2">
    <citation type="journal article" date="2023" name="Plants (Basel)">
        <title>Annotation of the Turnera subulata (Passifloraceae) Draft Genome Reveals the S-Locus Evolved after the Divergence of Turneroideae from Passifloroideae in a Stepwise Manner.</title>
        <authorList>
            <person name="Henning P.M."/>
            <person name="Roalson E.H."/>
            <person name="Mir W."/>
            <person name="McCubbin A.G."/>
            <person name="Shore J.S."/>
        </authorList>
    </citation>
    <scope>NUCLEOTIDE SEQUENCE</scope>
    <source>
        <strain evidence="8">F60SS</strain>
    </source>
</reference>
<evidence type="ECO:0000313" key="8">
    <source>
        <dbReference type="EMBL" id="KAJ4830732.1"/>
    </source>
</evidence>
<feature type="domain" description="Reticulon" evidence="7">
    <location>
        <begin position="21"/>
        <end position="218"/>
    </location>
</feature>
<feature type="transmembrane region" description="Helical" evidence="6">
    <location>
        <begin position="54"/>
        <end position="73"/>
    </location>
</feature>
<dbReference type="Proteomes" id="UP001141552">
    <property type="component" value="Unassembled WGS sequence"/>
</dbReference>
<name>A0A9Q0J7B6_9ROSI</name>
<gene>
    <name evidence="8" type="ORF">Tsubulata_015606</name>
</gene>
<comment type="caution">
    <text evidence="8">The sequence shown here is derived from an EMBL/GenBank/DDBJ whole genome shotgun (WGS) entry which is preliminary data.</text>
</comment>
<comment type="subcellular location">
    <subcellularLocation>
        <location evidence="1 6">Endoplasmic reticulum membrane</location>
        <topology evidence="1 6">Multi-pass membrane protein</topology>
    </subcellularLocation>
</comment>
<feature type="transmembrane region" description="Helical" evidence="6">
    <location>
        <begin position="30"/>
        <end position="47"/>
    </location>
</feature>
<sequence length="218" mass="24450">MGESIPPLRLSVHQALGGGSVADVVLWKRWGASVVVLTSATALWFLFERAGYNLLSFVANVLFLLVVILFLWAKSARLLNRLFLGVRSWFDGPLPPLPDMEISEETIAQAASVIQVYTNHVLTVLRDIVVGRNVKVFLQVAFGLWAVSLVGSTFNFLTLVYIGVLLSLSLPFLYDKFQHPIDEKLVVAHRVIHSQYRKLDDTIIKKILLPPNKEKKTQ</sequence>
<dbReference type="InterPro" id="IPR045064">
    <property type="entry name" value="Reticulon-like"/>
</dbReference>
<evidence type="ECO:0000256" key="6">
    <source>
        <dbReference type="RuleBase" id="RU363132"/>
    </source>
</evidence>
<evidence type="ECO:0000256" key="3">
    <source>
        <dbReference type="ARBA" id="ARBA00022824"/>
    </source>
</evidence>
<protein>
    <recommendedName>
        <fullName evidence="6">Reticulon-like protein</fullName>
    </recommendedName>
</protein>
<dbReference type="PROSITE" id="PS50845">
    <property type="entry name" value="RETICULON"/>
    <property type="match status" value="1"/>
</dbReference>
<keyword evidence="5 6" id="KW-0472">Membrane</keyword>
<dbReference type="GO" id="GO:0005789">
    <property type="term" value="C:endoplasmic reticulum membrane"/>
    <property type="evidence" value="ECO:0007669"/>
    <property type="project" value="UniProtKB-SubCell"/>
</dbReference>
<feature type="transmembrane region" description="Helical" evidence="6">
    <location>
        <begin position="154"/>
        <end position="174"/>
    </location>
</feature>
<evidence type="ECO:0000256" key="4">
    <source>
        <dbReference type="ARBA" id="ARBA00022989"/>
    </source>
</evidence>
<dbReference type="PANTHER" id="PTHR10994">
    <property type="entry name" value="RETICULON"/>
    <property type="match status" value="1"/>
</dbReference>